<reference evidence="1" key="1">
    <citation type="journal article" date="2014" name="Front. Microbiol.">
        <title>High frequency of phylogenetically diverse reductive dehalogenase-homologous genes in deep subseafloor sedimentary metagenomes.</title>
        <authorList>
            <person name="Kawai M."/>
            <person name="Futagami T."/>
            <person name="Toyoda A."/>
            <person name="Takaki Y."/>
            <person name="Nishi S."/>
            <person name="Hori S."/>
            <person name="Arai W."/>
            <person name="Tsubouchi T."/>
            <person name="Morono Y."/>
            <person name="Uchiyama I."/>
            <person name="Ito T."/>
            <person name="Fujiyama A."/>
            <person name="Inagaki F."/>
            <person name="Takami H."/>
        </authorList>
    </citation>
    <scope>NUCLEOTIDE SEQUENCE</scope>
    <source>
        <strain evidence="1">Expedition CK06-06</strain>
    </source>
</reference>
<gene>
    <name evidence="1" type="ORF">S01H4_06446</name>
</gene>
<dbReference type="AlphaFoldDB" id="X1BQ61"/>
<name>X1BQ61_9ZZZZ</name>
<proteinExistence type="predicted"/>
<organism evidence="1">
    <name type="scientific">marine sediment metagenome</name>
    <dbReference type="NCBI Taxonomy" id="412755"/>
    <lineage>
        <taxon>unclassified sequences</taxon>
        <taxon>metagenomes</taxon>
        <taxon>ecological metagenomes</taxon>
    </lineage>
</organism>
<dbReference type="EMBL" id="BART01001987">
    <property type="protein sequence ID" value="GAG74296.1"/>
    <property type="molecule type" value="Genomic_DNA"/>
</dbReference>
<evidence type="ECO:0000313" key="1">
    <source>
        <dbReference type="EMBL" id="GAG74296.1"/>
    </source>
</evidence>
<comment type="caution">
    <text evidence="1">The sequence shown here is derived from an EMBL/GenBank/DDBJ whole genome shotgun (WGS) entry which is preliminary data.</text>
</comment>
<protein>
    <submittedName>
        <fullName evidence="1">Uncharacterized protein</fullName>
    </submittedName>
</protein>
<feature type="non-terminal residue" evidence="1">
    <location>
        <position position="59"/>
    </location>
</feature>
<sequence length="59" mass="6664">MKLIKNNGNAVSQSLGLIGRNPLQKIYIFNKELHTMKNLKIVTIAFMIILGFSCENDLN</sequence>
<accession>X1BQ61</accession>